<gene>
    <name evidence="1" type="ORF">SAMN04488052_10619</name>
</gene>
<reference evidence="1 2" key="1">
    <citation type="submission" date="2016-10" db="EMBL/GenBank/DDBJ databases">
        <authorList>
            <person name="de Groot N.N."/>
        </authorList>
    </citation>
    <scope>NUCLEOTIDE SEQUENCE [LARGE SCALE GENOMIC DNA]</scope>
    <source>
        <strain evidence="1 2">CGMCC 1.6291</strain>
    </source>
</reference>
<name>A0A1H8UAL5_9GAMM</name>
<dbReference type="EMBL" id="FOEG01000006">
    <property type="protein sequence ID" value="SEO99883.1"/>
    <property type="molecule type" value="Genomic_DNA"/>
</dbReference>
<keyword evidence="2" id="KW-1185">Reference proteome</keyword>
<sequence length="95" mass="10059">MKAGRPTPGPGALVVAAGWLTLSLGAVAMEDIRFETESGDALPEAKQDVAESVLDTDVLQPGVYRLDVDVDSRQVRIIEARPEADASESGHRTEG</sequence>
<protein>
    <submittedName>
        <fullName evidence="1">Uncharacterized protein</fullName>
    </submittedName>
</protein>
<dbReference type="Proteomes" id="UP000199657">
    <property type="component" value="Unassembled WGS sequence"/>
</dbReference>
<accession>A0A1H8UAL5</accession>
<proteinExistence type="predicted"/>
<organism evidence="1 2">
    <name type="scientific">Aquisalimonas asiatica</name>
    <dbReference type="NCBI Taxonomy" id="406100"/>
    <lineage>
        <taxon>Bacteria</taxon>
        <taxon>Pseudomonadati</taxon>
        <taxon>Pseudomonadota</taxon>
        <taxon>Gammaproteobacteria</taxon>
        <taxon>Chromatiales</taxon>
        <taxon>Ectothiorhodospiraceae</taxon>
        <taxon>Aquisalimonas</taxon>
    </lineage>
</organism>
<dbReference type="AlphaFoldDB" id="A0A1H8UAL5"/>
<evidence type="ECO:0000313" key="2">
    <source>
        <dbReference type="Proteomes" id="UP000199657"/>
    </source>
</evidence>
<evidence type="ECO:0000313" key="1">
    <source>
        <dbReference type="EMBL" id="SEO99883.1"/>
    </source>
</evidence>
<dbReference type="RefSeq" id="WP_091644664.1">
    <property type="nucleotide sequence ID" value="NZ_FOEG01000006.1"/>
</dbReference>